<sequence>MHPKVSFGESDSDYRTCWGPVNKRGIYFWMQISPIRHS</sequence>
<dbReference type="Proteomes" id="UP000257016">
    <property type="component" value="Unassembled WGS sequence"/>
</dbReference>
<comment type="caution">
    <text evidence="1">The sequence shown here is derived from an EMBL/GenBank/DDBJ whole genome shotgun (WGS) entry which is preliminary data.</text>
</comment>
<reference evidence="1 2" key="1">
    <citation type="submission" date="2018-01" db="EMBL/GenBank/DDBJ databases">
        <authorList>
            <person name="Clerissi C."/>
        </authorList>
    </citation>
    <scope>NUCLEOTIDE SEQUENCE [LARGE SCALE GENOMIC DNA]</scope>
    <source>
        <strain evidence="1">Cupriavidus taiwanensis LMG 19430</strain>
    </source>
</reference>
<dbReference type="AlphaFoldDB" id="A0A975XIS4"/>
<accession>A0A975XIS4</accession>
<evidence type="ECO:0000313" key="1">
    <source>
        <dbReference type="EMBL" id="SOY71772.1"/>
    </source>
</evidence>
<gene>
    <name evidence="1" type="ORF">CBM2586_B130492</name>
</gene>
<name>A0A975XIS4_9BURK</name>
<organism evidence="1 2">
    <name type="scientific">Cupriavidus taiwanensis</name>
    <dbReference type="NCBI Taxonomy" id="164546"/>
    <lineage>
        <taxon>Bacteria</taxon>
        <taxon>Pseudomonadati</taxon>
        <taxon>Pseudomonadota</taxon>
        <taxon>Betaproteobacteria</taxon>
        <taxon>Burkholderiales</taxon>
        <taxon>Burkholderiaceae</taxon>
        <taxon>Cupriavidus</taxon>
    </lineage>
</organism>
<protein>
    <submittedName>
        <fullName evidence="1">Uncharacterized protein</fullName>
    </submittedName>
</protein>
<proteinExistence type="predicted"/>
<evidence type="ECO:0000313" key="2">
    <source>
        <dbReference type="Proteomes" id="UP000257016"/>
    </source>
</evidence>
<dbReference type="EMBL" id="OFSN01000019">
    <property type="protein sequence ID" value="SOY71772.1"/>
    <property type="molecule type" value="Genomic_DNA"/>
</dbReference>